<dbReference type="InterPro" id="IPR022749">
    <property type="entry name" value="D12N6_MeTrfase_N"/>
</dbReference>
<evidence type="ECO:0000259" key="9">
    <source>
        <dbReference type="Pfam" id="PF12161"/>
    </source>
</evidence>
<name>A0AA91DIM9_VARPD</name>
<dbReference type="PRINTS" id="PR00507">
    <property type="entry name" value="N12N6MTFRASE"/>
</dbReference>
<dbReference type="GO" id="GO:0004519">
    <property type="term" value="F:endonuclease activity"/>
    <property type="evidence" value="ECO:0007669"/>
    <property type="project" value="UniProtKB-KW"/>
</dbReference>
<dbReference type="InterPro" id="IPR038333">
    <property type="entry name" value="T1MK-like_N_sf"/>
</dbReference>
<dbReference type="Gene3D" id="3.40.50.150">
    <property type="entry name" value="Vaccinia Virus protein VP39"/>
    <property type="match status" value="1"/>
</dbReference>
<evidence type="ECO:0000313" key="11">
    <source>
        <dbReference type="Proteomes" id="UP000077852"/>
    </source>
</evidence>
<evidence type="ECO:0000259" key="8">
    <source>
        <dbReference type="Pfam" id="PF02384"/>
    </source>
</evidence>
<dbReference type="GO" id="GO:0009307">
    <property type="term" value="P:DNA restriction-modification system"/>
    <property type="evidence" value="ECO:0007669"/>
    <property type="project" value="UniProtKB-KW"/>
</dbReference>
<dbReference type="Pfam" id="PF12161">
    <property type="entry name" value="HsdM_N"/>
    <property type="match status" value="1"/>
</dbReference>
<comment type="caution">
    <text evidence="10">The sequence shown here is derived from an EMBL/GenBank/DDBJ whole genome shotgun (WGS) entry which is preliminary data.</text>
</comment>
<accession>A0AA91DIM9</accession>
<dbReference type="PROSITE" id="PS00092">
    <property type="entry name" value="N6_MTASE"/>
    <property type="match status" value="1"/>
</dbReference>
<keyword evidence="5" id="KW-0949">S-adenosyl-L-methionine</keyword>
<reference evidence="10 11" key="1">
    <citation type="submission" date="2016-03" db="EMBL/GenBank/DDBJ databases">
        <title>Genome sequence of Variovorax paradoxus KB5.</title>
        <authorList>
            <person name="Jeong H."/>
            <person name="Hong C.E."/>
            <person name="Jo S.H."/>
            <person name="Park J.M."/>
        </authorList>
    </citation>
    <scope>NUCLEOTIDE SEQUENCE [LARGE SCALE GENOMIC DNA]</scope>
    <source>
        <strain evidence="10 11">KB5</strain>
    </source>
</reference>
<comment type="catalytic activity">
    <reaction evidence="7">
        <text>a 2'-deoxyadenosine in DNA + S-adenosyl-L-methionine = an N(6)-methyl-2'-deoxyadenosine in DNA + S-adenosyl-L-homocysteine + H(+)</text>
        <dbReference type="Rhea" id="RHEA:15197"/>
        <dbReference type="Rhea" id="RHEA-COMP:12418"/>
        <dbReference type="Rhea" id="RHEA-COMP:12419"/>
        <dbReference type="ChEBI" id="CHEBI:15378"/>
        <dbReference type="ChEBI" id="CHEBI:57856"/>
        <dbReference type="ChEBI" id="CHEBI:59789"/>
        <dbReference type="ChEBI" id="CHEBI:90615"/>
        <dbReference type="ChEBI" id="CHEBI:90616"/>
        <dbReference type="EC" id="2.1.1.72"/>
    </reaction>
</comment>
<protein>
    <recommendedName>
        <fullName evidence="2">site-specific DNA-methyltransferase (adenine-specific)</fullName>
        <ecNumber evidence="2">2.1.1.72</ecNumber>
    </recommendedName>
</protein>
<keyword evidence="10" id="KW-0540">Nuclease</keyword>
<evidence type="ECO:0000256" key="3">
    <source>
        <dbReference type="ARBA" id="ARBA00022603"/>
    </source>
</evidence>
<evidence type="ECO:0000256" key="7">
    <source>
        <dbReference type="ARBA" id="ARBA00047942"/>
    </source>
</evidence>
<evidence type="ECO:0000256" key="5">
    <source>
        <dbReference type="ARBA" id="ARBA00022691"/>
    </source>
</evidence>
<dbReference type="Gene3D" id="1.20.1260.30">
    <property type="match status" value="1"/>
</dbReference>
<dbReference type="InterPro" id="IPR051537">
    <property type="entry name" value="DNA_Adenine_Mtase"/>
</dbReference>
<dbReference type="InterPro" id="IPR002052">
    <property type="entry name" value="DNA_methylase_N6_adenine_CS"/>
</dbReference>
<dbReference type="AlphaFoldDB" id="A0AA91DIM9"/>
<dbReference type="GO" id="GO:0009007">
    <property type="term" value="F:site-specific DNA-methyltransferase (adenine-specific) activity"/>
    <property type="evidence" value="ECO:0007669"/>
    <property type="project" value="UniProtKB-EC"/>
</dbReference>
<dbReference type="PANTHER" id="PTHR42933">
    <property type="entry name" value="SLR6095 PROTEIN"/>
    <property type="match status" value="1"/>
</dbReference>
<dbReference type="GO" id="GO:0008170">
    <property type="term" value="F:N-methyltransferase activity"/>
    <property type="evidence" value="ECO:0007669"/>
    <property type="project" value="InterPro"/>
</dbReference>
<evidence type="ECO:0000256" key="6">
    <source>
        <dbReference type="ARBA" id="ARBA00022747"/>
    </source>
</evidence>
<feature type="domain" description="N6 adenine-specific DNA methyltransferase N-terminal" evidence="9">
    <location>
        <begin position="4"/>
        <end position="139"/>
    </location>
</feature>
<proteinExistence type="inferred from homology"/>
<keyword evidence="3" id="KW-0489">Methyltransferase</keyword>
<keyword evidence="6" id="KW-0680">Restriction system</keyword>
<comment type="similarity">
    <text evidence="1">Belongs to the N(4)/N(6)-methyltransferase family.</text>
</comment>
<dbReference type="Proteomes" id="UP000077852">
    <property type="component" value="Unassembled WGS sequence"/>
</dbReference>
<dbReference type="EC" id="2.1.1.72" evidence="2"/>
<dbReference type="PANTHER" id="PTHR42933:SF4">
    <property type="entry name" value="TYPE I RESTRICTION ENZYME ECOKI METHYLASE SUBUNIT"/>
    <property type="match status" value="1"/>
</dbReference>
<dbReference type="Pfam" id="PF02384">
    <property type="entry name" value="N6_Mtase"/>
    <property type="match status" value="1"/>
</dbReference>
<dbReference type="GO" id="GO:0032259">
    <property type="term" value="P:methylation"/>
    <property type="evidence" value="ECO:0007669"/>
    <property type="project" value="UniProtKB-KW"/>
</dbReference>
<evidence type="ECO:0000256" key="4">
    <source>
        <dbReference type="ARBA" id="ARBA00022679"/>
    </source>
</evidence>
<evidence type="ECO:0000256" key="1">
    <source>
        <dbReference type="ARBA" id="ARBA00006594"/>
    </source>
</evidence>
<keyword evidence="10" id="KW-0255">Endonuclease</keyword>
<gene>
    <name evidence="10" type="ORF">A3K87_03815</name>
</gene>
<dbReference type="InterPro" id="IPR003356">
    <property type="entry name" value="DNA_methylase_A-5"/>
</dbReference>
<evidence type="ECO:0000313" key="10">
    <source>
        <dbReference type="EMBL" id="OAK57025.1"/>
    </source>
</evidence>
<keyword evidence="10" id="KW-0378">Hydrolase</keyword>
<dbReference type="SUPFAM" id="SSF53335">
    <property type="entry name" value="S-adenosyl-L-methionine-dependent methyltransferases"/>
    <property type="match status" value="1"/>
</dbReference>
<dbReference type="InterPro" id="IPR029063">
    <property type="entry name" value="SAM-dependent_MTases_sf"/>
</dbReference>
<organism evidence="10 11">
    <name type="scientific">Variovorax paradoxus</name>
    <dbReference type="NCBI Taxonomy" id="34073"/>
    <lineage>
        <taxon>Bacteria</taxon>
        <taxon>Pseudomonadati</taxon>
        <taxon>Pseudomonadota</taxon>
        <taxon>Betaproteobacteria</taxon>
        <taxon>Burkholderiales</taxon>
        <taxon>Comamonadaceae</taxon>
        <taxon>Variovorax</taxon>
    </lineage>
</organism>
<dbReference type="GO" id="GO:0003677">
    <property type="term" value="F:DNA binding"/>
    <property type="evidence" value="ECO:0007669"/>
    <property type="project" value="InterPro"/>
</dbReference>
<dbReference type="RefSeq" id="WP_081271267.1">
    <property type="nucleotide sequence ID" value="NZ_LVHG01000095.1"/>
</dbReference>
<keyword evidence="4" id="KW-0808">Transferase</keyword>
<evidence type="ECO:0000256" key="2">
    <source>
        <dbReference type="ARBA" id="ARBA00011900"/>
    </source>
</evidence>
<sequence>MFEQTFKNIDDILHKDAGCTSELDYTEQSSWLLFLKYLDALEQDKATEAALEGKKYSFILDLPYRWASWAAPRTPDGKLDHNNAMTGDDLRDFVNTKLFPYLHGFKERATSSNTIEYKIGEIFSEIKNRIQSGYNLREVAELVDTLRFGSQTEKHELSHLYEAKIKNMGNAGRNGGEYYTPRPLIRAMVQVTAPKIGERIYDGAVGSAGFLCEAFEYLSAKPDLSTSDLKTLQTRTFYGKEKKSLAYVIAIMNMILHGIEAPNIVHTNTLAENISDIQEKDRYDIVLANPPFGGKERKEVQQNFPIKTGETAFLFLQHFIKSLKAGGRAAIVIKNTFLSNTDNASVSLRKLLLESCNLHTVLDCPGGTFQGAGVKTVVLFFEKGAPTRKVWYYQLDVGRNMGKTNPLNDGDLVEFVTAQKTFAGSAKSWSVDVVGINVTSWDLSVKNPTGGEEGALRTPQEIMDEIAALDTESSEVLATIRGLVT</sequence>
<dbReference type="REBASE" id="230635">
    <property type="entry name" value="M.VpaKB5ORF3815P"/>
</dbReference>
<feature type="domain" description="DNA methylase adenine-specific" evidence="8">
    <location>
        <begin position="154"/>
        <end position="452"/>
    </location>
</feature>
<dbReference type="EMBL" id="LVHG01000095">
    <property type="protein sequence ID" value="OAK57025.1"/>
    <property type="molecule type" value="Genomic_DNA"/>
</dbReference>